<feature type="transmembrane region" description="Helical" evidence="9">
    <location>
        <begin position="271"/>
        <end position="298"/>
    </location>
</feature>
<dbReference type="CDD" id="cd06550">
    <property type="entry name" value="TM_ABC_iron-siderophores_like"/>
    <property type="match status" value="1"/>
</dbReference>
<keyword evidence="11" id="KW-1185">Reference proteome</keyword>
<feature type="region of interest" description="Disordered" evidence="8">
    <location>
        <begin position="1"/>
        <end position="22"/>
    </location>
</feature>
<dbReference type="InterPro" id="IPR000522">
    <property type="entry name" value="ABC_transptr_permease_BtuC"/>
</dbReference>
<evidence type="ECO:0000313" key="10">
    <source>
        <dbReference type="EMBL" id="GGO46292.1"/>
    </source>
</evidence>
<keyword evidence="6 9" id="KW-1133">Transmembrane helix</keyword>
<evidence type="ECO:0000256" key="6">
    <source>
        <dbReference type="ARBA" id="ARBA00022989"/>
    </source>
</evidence>
<comment type="subcellular location">
    <subcellularLocation>
        <location evidence="1">Cell membrane</location>
        <topology evidence="1">Multi-pass membrane protein</topology>
    </subcellularLocation>
</comment>
<dbReference type="PANTHER" id="PTHR30472:SF24">
    <property type="entry name" value="FERRIC ENTEROBACTIN TRANSPORT SYSTEM PERMEASE PROTEIN FEPG"/>
    <property type="match status" value="1"/>
</dbReference>
<evidence type="ECO:0000256" key="8">
    <source>
        <dbReference type="SAM" id="MobiDB-lite"/>
    </source>
</evidence>
<keyword evidence="5 9" id="KW-0812">Transmembrane</keyword>
<proteinExistence type="inferred from homology"/>
<name>A0ABQ2M3E5_9MICC</name>
<evidence type="ECO:0000256" key="1">
    <source>
        <dbReference type="ARBA" id="ARBA00004651"/>
    </source>
</evidence>
<evidence type="ECO:0000256" key="2">
    <source>
        <dbReference type="ARBA" id="ARBA00007935"/>
    </source>
</evidence>
<dbReference type="Gene3D" id="1.10.3470.10">
    <property type="entry name" value="ABC transporter involved in vitamin B12 uptake, BtuC"/>
    <property type="match status" value="1"/>
</dbReference>
<feature type="compositionally biased region" description="Polar residues" evidence="8">
    <location>
        <begin position="1"/>
        <end position="10"/>
    </location>
</feature>
<gene>
    <name evidence="10" type="primary">fepG</name>
    <name evidence="10" type="ORF">GCM10010977_20920</name>
</gene>
<reference evidence="11" key="1">
    <citation type="journal article" date="2019" name="Int. J. Syst. Evol. Microbiol.">
        <title>The Global Catalogue of Microorganisms (GCM) 10K type strain sequencing project: providing services to taxonomists for standard genome sequencing and annotation.</title>
        <authorList>
            <consortium name="The Broad Institute Genomics Platform"/>
            <consortium name="The Broad Institute Genome Sequencing Center for Infectious Disease"/>
            <person name="Wu L."/>
            <person name="Ma J."/>
        </authorList>
    </citation>
    <scope>NUCLEOTIDE SEQUENCE [LARGE SCALE GENOMIC DNA]</scope>
    <source>
        <strain evidence="11">CGMCC 1.7064</strain>
    </source>
</reference>
<dbReference type="EMBL" id="BMLQ01000005">
    <property type="protein sequence ID" value="GGO46292.1"/>
    <property type="molecule type" value="Genomic_DNA"/>
</dbReference>
<evidence type="ECO:0000256" key="3">
    <source>
        <dbReference type="ARBA" id="ARBA00022448"/>
    </source>
</evidence>
<evidence type="ECO:0000256" key="9">
    <source>
        <dbReference type="SAM" id="Phobius"/>
    </source>
</evidence>
<keyword evidence="7 9" id="KW-0472">Membrane</keyword>
<dbReference type="Pfam" id="PF01032">
    <property type="entry name" value="FecCD"/>
    <property type="match status" value="1"/>
</dbReference>
<feature type="transmembrane region" description="Helical" evidence="9">
    <location>
        <begin position="97"/>
        <end position="117"/>
    </location>
</feature>
<evidence type="ECO:0000313" key="11">
    <source>
        <dbReference type="Proteomes" id="UP000642509"/>
    </source>
</evidence>
<feature type="transmembrane region" description="Helical" evidence="9">
    <location>
        <begin position="137"/>
        <end position="170"/>
    </location>
</feature>
<dbReference type="InterPro" id="IPR037294">
    <property type="entry name" value="ABC_BtuC-like"/>
</dbReference>
<feature type="transmembrane region" description="Helical" evidence="9">
    <location>
        <begin position="42"/>
        <end position="61"/>
    </location>
</feature>
<keyword evidence="4" id="KW-1003">Cell membrane</keyword>
<dbReference type="PANTHER" id="PTHR30472">
    <property type="entry name" value="FERRIC ENTEROBACTIN TRANSPORT SYSTEM PERMEASE PROTEIN"/>
    <property type="match status" value="1"/>
</dbReference>
<feature type="transmembrane region" description="Helical" evidence="9">
    <location>
        <begin position="182"/>
        <end position="202"/>
    </location>
</feature>
<dbReference type="RefSeq" id="WP_188806088.1">
    <property type="nucleotide sequence ID" value="NZ_BAAAOU010000011.1"/>
</dbReference>
<comment type="caution">
    <text evidence="10">The sequence shown here is derived from an EMBL/GenBank/DDBJ whole genome shotgun (WGS) entry which is preliminary data.</text>
</comment>
<organism evidence="10 11">
    <name type="scientific">Citricoccus zhacaiensis</name>
    <dbReference type="NCBI Taxonomy" id="489142"/>
    <lineage>
        <taxon>Bacteria</taxon>
        <taxon>Bacillati</taxon>
        <taxon>Actinomycetota</taxon>
        <taxon>Actinomycetes</taxon>
        <taxon>Micrococcales</taxon>
        <taxon>Micrococcaceae</taxon>
        <taxon>Citricoccus</taxon>
    </lineage>
</organism>
<feature type="transmembrane region" description="Helical" evidence="9">
    <location>
        <begin position="310"/>
        <end position="327"/>
    </location>
</feature>
<feature type="transmembrane region" description="Helical" evidence="9">
    <location>
        <begin position="339"/>
        <end position="359"/>
    </location>
</feature>
<comment type="similarity">
    <text evidence="2">Belongs to the binding-protein-dependent transport system permease family. FecCD subfamily.</text>
</comment>
<protein>
    <submittedName>
        <fullName evidence="10">Iron-enterobactin transporter permease</fullName>
    </submittedName>
</protein>
<feature type="transmembrane region" description="Helical" evidence="9">
    <location>
        <begin position="222"/>
        <end position="245"/>
    </location>
</feature>
<dbReference type="SUPFAM" id="SSF81345">
    <property type="entry name" value="ABC transporter involved in vitamin B12 uptake, BtuC"/>
    <property type="match status" value="1"/>
</dbReference>
<dbReference type="Proteomes" id="UP000642509">
    <property type="component" value="Unassembled WGS sequence"/>
</dbReference>
<evidence type="ECO:0000256" key="4">
    <source>
        <dbReference type="ARBA" id="ARBA00022475"/>
    </source>
</evidence>
<sequence>MTAERTSTGPASPRPQPTVDFGRRMYRIGPRDRPMLLLDARSVRVCAVLWAATILLAFYAITSGSAQITVSEALTALFGRGDDYTTMVVAEWRAPRVLMAILLGTCLAASGSIFQNLTGNPLGSPDIIGFQTGSFTGALIVMLVLGGGSAATMAGALTGGLVTALLVFVLSIRRGAVRGVRLIIVGIGVSAMLGSANVWIQLTATVEDAIMAGLWGAGNLSGVTWPTFLLVLTVSAAFLAAATLLARPMKLTRIGVPFATALGQKVRAVQVAAVVIGVGLTALATATVGPISFIALAAPQIARRLVHTDGLALGPTAAVGSLLLLLADVTAQRIHPDSPLPVGIVTVCIGGLYFLWLLMREGRTR</sequence>
<evidence type="ECO:0000256" key="5">
    <source>
        <dbReference type="ARBA" id="ARBA00022692"/>
    </source>
</evidence>
<keyword evidence="3" id="KW-0813">Transport</keyword>
<accession>A0ABQ2M3E5</accession>
<evidence type="ECO:0000256" key="7">
    <source>
        <dbReference type="ARBA" id="ARBA00023136"/>
    </source>
</evidence>